<dbReference type="EMBL" id="AFWF01000202">
    <property type="protein sequence ID" value="EGU36712.1"/>
    <property type="molecule type" value="Genomic_DNA"/>
</dbReference>
<accession>F9S4M2</accession>
<evidence type="ECO:0000256" key="2">
    <source>
        <dbReference type="ARBA" id="ARBA00022692"/>
    </source>
</evidence>
<keyword evidence="8" id="KW-1185">Reference proteome</keyword>
<feature type="transmembrane region" description="Helical" evidence="5">
    <location>
        <begin position="227"/>
        <end position="245"/>
    </location>
</feature>
<comment type="subcellular location">
    <subcellularLocation>
        <location evidence="1">Membrane</location>
        <topology evidence="1">Multi-pass membrane protein</topology>
    </subcellularLocation>
</comment>
<dbReference type="Proteomes" id="UP000004605">
    <property type="component" value="Unassembled WGS sequence"/>
</dbReference>
<dbReference type="PANTHER" id="PTHR37422">
    <property type="entry name" value="TEICHURONIC ACID BIOSYNTHESIS PROTEIN TUAE"/>
    <property type="match status" value="1"/>
</dbReference>
<organism evidence="7 8">
    <name type="scientific">Vibrio ichthyoenteri ATCC 700023</name>
    <dbReference type="NCBI Taxonomy" id="870968"/>
    <lineage>
        <taxon>Bacteria</taxon>
        <taxon>Pseudomonadati</taxon>
        <taxon>Pseudomonadota</taxon>
        <taxon>Gammaproteobacteria</taxon>
        <taxon>Vibrionales</taxon>
        <taxon>Vibrionaceae</taxon>
        <taxon>Vibrio</taxon>
    </lineage>
</organism>
<feature type="transmembrane region" description="Helical" evidence="5">
    <location>
        <begin position="174"/>
        <end position="192"/>
    </location>
</feature>
<dbReference type="PANTHER" id="PTHR37422:SF13">
    <property type="entry name" value="LIPOPOLYSACCHARIDE BIOSYNTHESIS PROTEIN PA4999-RELATED"/>
    <property type="match status" value="1"/>
</dbReference>
<feature type="transmembrane region" description="Helical" evidence="5">
    <location>
        <begin position="47"/>
        <end position="66"/>
    </location>
</feature>
<evidence type="ECO:0000256" key="5">
    <source>
        <dbReference type="SAM" id="Phobius"/>
    </source>
</evidence>
<dbReference type="AlphaFoldDB" id="F9S4M2"/>
<gene>
    <name evidence="7" type="ORF">VII00023_01130</name>
</gene>
<feature type="transmembrane region" description="Helical" evidence="5">
    <location>
        <begin position="78"/>
        <end position="94"/>
    </location>
</feature>
<feature type="transmembrane region" description="Helical" evidence="5">
    <location>
        <begin position="15"/>
        <end position="35"/>
    </location>
</feature>
<evidence type="ECO:0000256" key="1">
    <source>
        <dbReference type="ARBA" id="ARBA00004141"/>
    </source>
</evidence>
<evidence type="ECO:0000313" key="8">
    <source>
        <dbReference type="Proteomes" id="UP000004605"/>
    </source>
</evidence>
<feature type="transmembrane region" description="Helical" evidence="5">
    <location>
        <begin position="330"/>
        <end position="348"/>
    </location>
</feature>
<dbReference type="Pfam" id="PF04932">
    <property type="entry name" value="Wzy_C"/>
    <property type="match status" value="1"/>
</dbReference>
<keyword evidence="3 5" id="KW-1133">Transmembrane helix</keyword>
<sequence length="414" mass="47062">MLLCIMVYAILKYSFRLYGDIFQTIFVISFIFLCITSPKPLISDNVFKLFIAALGASVLSWINAKIQLPHLARELPDIGPMFNLFYFLPIAFFLQGKSERVTLLWFAMLTGFIVSFISHSPDFIGELLRGANGVRISFGVNNAQHPAIWSGVAIIVLIAMIIKEFTTKSLQRPLYWIAYIGLLLFFTFVLIATQTRQVLLGLTLSISLGSLWYVYIKRIKASKKRVVFSILLLLIVLFSIGHFTSVEKRIESEQNTLSLVLSGQFDRLPNDSTGVRVSLWNAALDWIQERPILGSDHGVNKELILTSDKTSPFIKEHIHHLHNSFIDLTVFYGLLGVTIISLTLILVFRRCMASDKGQQFNQIQYACCLFFVYWVTVNMFESYLFSTSGLLVHNIMLGSFFTFMIHNNGESSDR</sequence>
<feature type="transmembrane region" description="Helical" evidence="5">
    <location>
        <begin position="198"/>
        <end position="215"/>
    </location>
</feature>
<protein>
    <submittedName>
        <fullName evidence="7">O-antigen polymerase, putative</fullName>
    </submittedName>
</protein>
<dbReference type="InterPro" id="IPR007016">
    <property type="entry name" value="O-antigen_ligase-rel_domated"/>
</dbReference>
<feature type="transmembrane region" description="Helical" evidence="5">
    <location>
        <begin position="101"/>
        <end position="119"/>
    </location>
</feature>
<evidence type="ECO:0000256" key="4">
    <source>
        <dbReference type="ARBA" id="ARBA00023136"/>
    </source>
</evidence>
<dbReference type="InterPro" id="IPR051533">
    <property type="entry name" value="WaaL-like"/>
</dbReference>
<evidence type="ECO:0000313" key="7">
    <source>
        <dbReference type="EMBL" id="EGU36712.1"/>
    </source>
</evidence>
<evidence type="ECO:0000256" key="3">
    <source>
        <dbReference type="ARBA" id="ARBA00022989"/>
    </source>
</evidence>
<feature type="transmembrane region" description="Helical" evidence="5">
    <location>
        <begin position="146"/>
        <end position="162"/>
    </location>
</feature>
<evidence type="ECO:0000259" key="6">
    <source>
        <dbReference type="Pfam" id="PF04932"/>
    </source>
</evidence>
<comment type="caution">
    <text evidence="7">The sequence shown here is derived from an EMBL/GenBank/DDBJ whole genome shotgun (WGS) entry which is preliminary data.</text>
</comment>
<reference evidence="7 8" key="1">
    <citation type="journal article" date="2012" name="Int. J. Syst. Evol. Microbiol.">
        <title>Vibrio caribbeanicus sp. nov., isolated from the marine sponge Scleritoderma cyanea.</title>
        <authorList>
            <person name="Hoffmann M."/>
            <person name="Monday S.R."/>
            <person name="Allard M.W."/>
            <person name="Strain E.A."/>
            <person name="Whittaker P."/>
            <person name="Naum M."/>
            <person name="McCarthy P.J."/>
            <person name="Lopez J.V."/>
            <person name="Fischer M."/>
            <person name="Brown E.W."/>
        </authorList>
    </citation>
    <scope>NUCLEOTIDE SEQUENCE [LARGE SCALE GENOMIC DNA]</scope>
    <source>
        <strain evidence="7 8">ATCC 700023</strain>
    </source>
</reference>
<proteinExistence type="predicted"/>
<dbReference type="GO" id="GO:0016020">
    <property type="term" value="C:membrane"/>
    <property type="evidence" value="ECO:0007669"/>
    <property type="project" value="UniProtKB-SubCell"/>
</dbReference>
<feature type="domain" description="O-antigen ligase-related" evidence="6">
    <location>
        <begin position="182"/>
        <end position="339"/>
    </location>
</feature>
<name>F9S4M2_9VIBR</name>
<keyword evidence="2 5" id="KW-0812">Transmembrane</keyword>
<keyword evidence="4 5" id="KW-0472">Membrane</keyword>